<dbReference type="GO" id="GO:0005886">
    <property type="term" value="C:plasma membrane"/>
    <property type="evidence" value="ECO:0007669"/>
    <property type="project" value="UniProtKB-SubCell"/>
</dbReference>
<sequence>MALLEVENLTVQFYTEDGVVRAVDGLSYEIEAGETFAIVGESGAGKSVASLSLLDLVGRPGEIVDGEVRFRGRNVLELPREELRRLRGNDVAIVFQDSQAALDPVYTVGEQIVETMRAHEVASGREARERAIALLERVGIADAQSRYSDYPHELSGGIAQRVLVAVGLSCEPDLLILDEPTTGLDVTIQAQLLELLEELASSFETAIQLVTHDLGVVAECCDRVLVMYGGRAVERAPVEELFYDPAHPYTAGLLASIPRIGADRERLPSLPGGPPNPIQPPTGCRFHPRCPYAEEVCATSEPDLVETETGTAADATRQDHVAACHEHTGDLEDGLGYAVRVVDDSPDATRGTSPGGSSGRGHDDR</sequence>
<dbReference type="NCBIfam" id="TIGR01727">
    <property type="entry name" value="oligo_HPY"/>
    <property type="match status" value="1"/>
</dbReference>
<proteinExistence type="predicted"/>
<organism evidence="11 12">
    <name type="scientific">Natrialba swarupiae</name>
    <dbReference type="NCBI Taxonomy" id="2448032"/>
    <lineage>
        <taxon>Archaea</taxon>
        <taxon>Methanobacteriati</taxon>
        <taxon>Methanobacteriota</taxon>
        <taxon>Stenosarchaea group</taxon>
        <taxon>Halobacteria</taxon>
        <taxon>Halobacteriales</taxon>
        <taxon>Natrialbaceae</taxon>
        <taxon>Natrialba</taxon>
    </lineage>
</organism>
<dbReference type="GO" id="GO:0016887">
    <property type="term" value="F:ATP hydrolysis activity"/>
    <property type="evidence" value="ECO:0007669"/>
    <property type="project" value="InterPro"/>
</dbReference>
<dbReference type="Gene3D" id="3.40.50.300">
    <property type="entry name" value="P-loop containing nucleotide triphosphate hydrolases"/>
    <property type="match status" value="1"/>
</dbReference>
<accession>A0A5D5AK54</accession>
<comment type="caution">
    <text evidence="11">The sequence shown here is derived from an EMBL/GenBank/DDBJ whole genome shotgun (WGS) entry which is preliminary data.</text>
</comment>
<dbReference type="InterPro" id="IPR003593">
    <property type="entry name" value="AAA+_ATPase"/>
</dbReference>
<gene>
    <name evidence="11" type="ORF">FYC77_13580</name>
</gene>
<keyword evidence="6 11" id="KW-0067">ATP-binding</keyword>
<dbReference type="EMBL" id="VTAW01000018">
    <property type="protein sequence ID" value="TYT61395.1"/>
    <property type="molecule type" value="Genomic_DNA"/>
</dbReference>
<evidence type="ECO:0000256" key="2">
    <source>
        <dbReference type="ARBA" id="ARBA00022448"/>
    </source>
</evidence>
<name>A0A5D5AK54_9EURY</name>
<dbReference type="InterPro" id="IPR013563">
    <property type="entry name" value="Oligopep_ABC_C"/>
</dbReference>
<dbReference type="SUPFAM" id="SSF52540">
    <property type="entry name" value="P-loop containing nucleoside triphosphate hydrolases"/>
    <property type="match status" value="1"/>
</dbReference>
<evidence type="ECO:0000256" key="8">
    <source>
        <dbReference type="ARBA" id="ARBA00023136"/>
    </source>
</evidence>
<dbReference type="InterPro" id="IPR050388">
    <property type="entry name" value="ABC_Ni/Peptide_Import"/>
</dbReference>
<reference evidence="11 12" key="1">
    <citation type="submission" date="2019-08" db="EMBL/GenBank/DDBJ databases">
        <title>Archaea genome.</title>
        <authorList>
            <person name="Kajale S."/>
            <person name="Shouche Y."/>
            <person name="Deshpande N."/>
            <person name="Sharma A."/>
        </authorList>
    </citation>
    <scope>NUCLEOTIDE SEQUENCE [LARGE SCALE GENOMIC DNA]</scope>
    <source>
        <strain evidence="11 12">ESP3B_9</strain>
    </source>
</reference>
<evidence type="ECO:0000313" key="12">
    <source>
        <dbReference type="Proteomes" id="UP000324104"/>
    </source>
</evidence>
<evidence type="ECO:0000256" key="1">
    <source>
        <dbReference type="ARBA" id="ARBA00004202"/>
    </source>
</evidence>
<dbReference type="Pfam" id="PF00005">
    <property type="entry name" value="ABC_tran"/>
    <property type="match status" value="1"/>
</dbReference>
<dbReference type="PANTHER" id="PTHR43297:SF14">
    <property type="entry name" value="ATPASE AAA-TYPE CORE DOMAIN-CONTAINING PROTEIN"/>
    <property type="match status" value="1"/>
</dbReference>
<keyword evidence="3" id="KW-1003">Cell membrane</keyword>
<keyword evidence="12" id="KW-1185">Reference proteome</keyword>
<evidence type="ECO:0000256" key="9">
    <source>
        <dbReference type="SAM" id="MobiDB-lite"/>
    </source>
</evidence>
<feature type="region of interest" description="Disordered" evidence="9">
    <location>
        <begin position="343"/>
        <end position="365"/>
    </location>
</feature>
<evidence type="ECO:0000256" key="4">
    <source>
        <dbReference type="ARBA" id="ARBA00022519"/>
    </source>
</evidence>
<keyword evidence="2" id="KW-0813">Transport</keyword>
<dbReference type="InterPro" id="IPR027417">
    <property type="entry name" value="P-loop_NTPase"/>
</dbReference>
<dbReference type="FunFam" id="3.40.50.300:FF:000016">
    <property type="entry name" value="Oligopeptide ABC transporter ATP-binding component"/>
    <property type="match status" value="1"/>
</dbReference>
<dbReference type="Pfam" id="PF08352">
    <property type="entry name" value="oligo_HPY"/>
    <property type="match status" value="1"/>
</dbReference>
<dbReference type="GO" id="GO:0015833">
    <property type="term" value="P:peptide transport"/>
    <property type="evidence" value="ECO:0007669"/>
    <property type="project" value="InterPro"/>
</dbReference>
<dbReference type="RefSeq" id="WP_149082041.1">
    <property type="nucleotide sequence ID" value="NZ_VTAW01000018.1"/>
</dbReference>
<keyword evidence="8" id="KW-0472">Membrane</keyword>
<evidence type="ECO:0000259" key="10">
    <source>
        <dbReference type="PROSITE" id="PS50893"/>
    </source>
</evidence>
<dbReference type="CDD" id="cd03257">
    <property type="entry name" value="ABC_NikE_OppD_transporters"/>
    <property type="match status" value="1"/>
</dbReference>
<evidence type="ECO:0000256" key="6">
    <source>
        <dbReference type="ARBA" id="ARBA00022840"/>
    </source>
</evidence>
<dbReference type="GO" id="GO:0005524">
    <property type="term" value="F:ATP binding"/>
    <property type="evidence" value="ECO:0007669"/>
    <property type="project" value="UniProtKB-KW"/>
</dbReference>
<dbReference type="InterPro" id="IPR003439">
    <property type="entry name" value="ABC_transporter-like_ATP-bd"/>
</dbReference>
<dbReference type="Proteomes" id="UP000324104">
    <property type="component" value="Unassembled WGS sequence"/>
</dbReference>
<dbReference type="AlphaFoldDB" id="A0A5D5AK54"/>
<protein>
    <submittedName>
        <fullName evidence="11">ABC transporter ATP-binding protein</fullName>
    </submittedName>
</protein>
<keyword evidence="5" id="KW-0547">Nucleotide-binding</keyword>
<evidence type="ECO:0000256" key="5">
    <source>
        <dbReference type="ARBA" id="ARBA00022741"/>
    </source>
</evidence>
<evidence type="ECO:0000256" key="7">
    <source>
        <dbReference type="ARBA" id="ARBA00022967"/>
    </source>
</evidence>
<comment type="subcellular location">
    <subcellularLocation>
        <location evidence="1">Cell membrane</location>
        <topology evidence="1">Peripheral membrane protein</topology>
    </subcellularLocation>
</comment>
<feature type="domain" description="ABC transporter" evidence="10">
    <location>
        <begin position="4"/>
        <end position="254"/>
    </location>
</feature>
<keyword evidence="4" id="KW-0997">Cell inner membrane</keyword>
<dbReference type="PANTHER" id="PTHR43297">
    <property type="entry name" value="OLIGOPEPTIDE TRANSPORT ATP-BINDING PROTEIN APPD"/>
    <property type="match status" value="1"/>
</dbReference>
<dbReference type="SMART" id="SM00382">
    <property type="entry name" value="AAA"/>
    <property type="match status" value="1"/>
</dbReference>
<evidence type="ECO:0000256" key="3">
    <source>
        <dbReference type="ARBA" id="ARBA00022475"/>
    </source>
</evidence>
<evidence type="ECO:0000313" key="11">
    <source>
        <dbReference type="EMBL" id="TYT61395.1"/>
    </source>
</evidence>
<dbReference type="PROSITE" id="PS50893">
    <property type="entry name" value="ABC_TRANSPORTER_2"/>
    <property type="match status" value="1"/>
</dbReference>
<keyword evidence="7" id="KW-1278">Translocase</keyword>